<protein>
    <submittedName>
        <fullName evidence="3">Alpha-amylase_C domain-containing protein</fullName>
    </submittedName>
</protein>
<keyword evidence="2" id="KW-1185">Reference proteome</keyword>
<reference evidence="2" key="1">
    <citation type="journal article" date="2013" name="Genetics">
        <title>The draft genome and transcriptome of Panagrellus redivivus are shaped by the harsh demands of a free-living lifestyle.</title>
        <authorList>
            <person name="Srinivasan J."/>
            <person name="Dillman A.R."/>
            <person name="Macchietto M.G."/>
            <person name="Heikkinen L."/>
            <person name="Lakso M."/>
            <person name="Fracchia K.M."/>
            <person name="Antoshechkin I."/>
            <person name="Mortazavi A."/>
            <person name="Wong G."/>
            <person name="Sternberg P.W."/>
        </authorList>
    </citation>
    <scope>NUCLEOTIDE SEQUENCE [LARGE SCALE GENOMIC DNA]</scope>
    <source>
        <strain evidence="2">MT8872</strain>
    </source>
</reference>
<dbReference type="AlphaFoldDB" id="A0A7E4V878"/>
<dbReference type="SUPFAM" id="SSF51011">
    <property type="entry name" value="Glycosyl hydrolase domain"/>
    <property type="match status" value="1"/>
</dbReference>
<feature type="domain" description="Alpha-amylase/branching enzyme C-terminal all beta" evidence="1">
    <location>
        <begin position="12"/>
        <end position="106"/>
    </location>
</feature>
<name>A0A7E4V878_PANRE</name>
<dbReference type="GO" id="GO:0005737">
    <property type="term" value="C:cytoplasm"/>
    <property type="evidence" value="ECO:0007669"/>
    <property type="project" value="TreeGrafter"/>
</dbReference>
<accession>A0A7E4V878</accession>
<dbReference type="Gene3D" id="2.60.40.1180">
    <property type="entry name" value="Golgi alpha-mannosidase II"/>
    <property type="match status" value="1"/>
</dbReference>
<evidence type="ECO:0000313" key="3">
    <source>
        <dbReference type="WBParaSite" id="Pan_g17761.t1"/>
    </source>
</evidence>
<dbReference type="PANTHER" id="PTHR43651">
    <property type="entry name" value="1,4-ALPHA-GLUCAN-BRANCHING ENZYME"/>
    <property type="match status" value="1"/>
</dbReference>
<proteinExistence type="predicted"/>
<evidence type="ECO:0000313" key="2">
    <source>
        <dbReference type="Proteomes" id="UP000492821"/>
    </source>
</evidence>
<dbReference type="GO" id="GO:0005978">
    <property type="term" value="P:glycogen biosynthetic process"/>
    <property type="evidence" value="ECO:0007669"/>
    <property type="project" value="TreeGrafter"/>
</dbReference>
<reference evidence="3" key="2">
    <citation type="submission" date="2020-10" db="UniProtKB">
        <authorList>
            <consortium name="WormBaseParasite"/>
        </authorList>
    </citation>
    <scope>IDENTIFICATION</scope>
</reference>
<sequence>MIRDYSNRCFAYVTTKHGGDKVVSFERGGLVFVFNLNTTQAFTDYWVATDVGGDYKLALNSDATEFGGHNRLNPDQIYPAVEPGHNGRRFHLSVYVPPRVVIVLAPK</sequence>
<dbReference type="InterPro" id="IPR013780">
    <property type="entry name" value="Glyco_hydro_b"/>
</dbReference>
<dbReference type="Proteomes" id="UP000492821">
    <property type="component" value="Unassembled WGS sequence"/>
</dbReference>
<dbReference type="GO" id="GO:0003844">
    <property type="term" value="F:1,4-alpha-glucan branching enzyme activity"/>
    <property type="evidence" value="ECO:0007669"/>
    <property type="project" value="TreeGrafter"/>
</dbReference>
<dbReference type="Pfam" id="PF02806">
    <property type="entry name" value="Alpha-amylase_C"/>
    <property type="match status" value="1"/>
</dbReference>
<dbReference type="PANTHER" id="PTHR43651:SF3">
    <property type="entry name" value="1,4-ALPHA-GLUCAN-BRANCHING ENZYME"/>
    <property type="match status" value="1"/>
</dbReference>
<organism evidence="2 3">
    <name type="scientific">Panagrellus redivivus</name>
    <name type="common">Microworm</name>
    <dbReference type="NCBI Taxonomy" id="6233"/>
    <lineage>
        <taxon>Eukaryota</taxon>
        <taxon>Metazoa</taxon>
        <taxon>Ecdysozoa</taxon>
        <taxon>Nematoda</taxon>
        <taxon>Chromadorea</taxon>
        <taxon>Rhabditida</taxon>
        <taxon>Tylenchina</taxon>
        <taxon>Panagrolaimomorpha</taxon>
        <taxon>Panagrolaimoidea</taxon>
        <taxon>Panagrolaimidae</taxon>
        <taxon>Panagrellus</taxon>
    </lineage>
</organism>
<dbReference type="WBParaSite" id="Pan_g17761.t1">
    <property type="protein sequence ID" value="Pan_g17761.t1"/>
    <property type="gene ID" value="Pan_g17761"/>
</dbReference>
<dbReference type="GO" id="GO:0043169">
    <property type="term" value="F:cation binding"/>
    <property type="evidence" value="ECO:0007669"/>
    <property type="project" value="InterPro"/>
</dbReference>
<dbReference type="InterPro" id="IPR006048">
    <property type="entry name" value="A-amylase/branching_C"/>
</dbReference>
<evidence type="ECO:0000259" key="1">
    <source>
        <dbReference type="Pfam" id="PF02806"/>
    </source>
</evidence>